<name>A0A9P0E3N8_NEZVI</name>
<dbReference type="Proteomes" id="UP001152798">
    <property type="component" value="Chromosome 1"/>
</dbReference>
<accession>A0A9P0E3N8</accession>
<evidence type="ECO:0000313" key="2">
    <source>
        <dbReference type="EMBL" id="CAH1391121.1"/>
    </source>
</evidence>
<reference evidence="2" key="1">
    <citation type="submission" date="2022-01" db="EMBL/GenBank/DDBJ databases">
        <authorList>
            <person name="King R."/>
        </authorList>
    </citation>
    <scope>NUCLEOTIDE SEQUENCE</scope>
</reference>
<evidence type="ECO:0000256" key="1">
    <source>
        <dbReference type="SAM" id="Coils"/>
    </source>
</evidence>
<protein>
    <submittedName>
        <fullName evidence="2">Uncharacterized protein</fullName>
    </submittedName>
</protein>
<dbReference type="OrthoDB" id="10478121at2759"/>
<dbReference type="AlphaFoldDB" id="A0A9P0E3N8"/>
<proteinExistence type="predicted"/>
<gene>
    <name evidence="2" type="ORF">NEZAVI_LOCUS2200</name>
</gene>
<organism evidence="2 3">
    <name type="scientific">Nezara viridula</name>
    <name type="common">Southern green stink bug</name>
    <name type="synonym">Cimex viridulus</name>
    <dbReference type="NCBI Taxonomy" id="85310"/>
    <lineage>
        <taxon>Eukaryota</taxon>
        <taxon>Metazoa</taxon>
        <taxon>Ecdysozoa</taxon>
        <taxon>Arthropoda</taxon>
        <taxon>Hexapoda</taxon>
        <taxon>Insecta</taxon>
        <taxon>Pterygota</taxon>
        <taxon>Neoptera</taxon>
        <taxon>Paraneoptera</taxon>
        <taxon>Hemiptera</taxon>
        <taxon>Heteroptera</taxon>
        <taxon>Panheteroptera</taxon>
        <taxon>Pentatomomorpha</taxon>
        <taxon>Pentatomoidea</taxon>
        <taxon>Pentatomidae</taxon>
        <taxon>Pentatominae</taxon>
        <taxon>Nezara</taxon>
    </lineage>
</organism>
<evidence type="ECO:0000313" key="3">
    <source>
        <dbReference type="Proteomes" id="UP001152798"/>
    </source>
</evidence>
<keyword evidence="3" id="KW-1185">Reference proteome</keyword>
<dbReference type="EMBL" id="OV725077">
    <property type="protein sequence ID" value="CAH1391121.1"/>
    <property type="molecule type" value="Genomic_DNA"/>
</dbReference>
<sequence>MSISSITQTSIKQEFLQETNGDSSLSNMLAIENSEGDNIEKKKEKEEFSNTLQSLLNTQKLGAMVGEMKKDISVIVNFSGSSEKNIGEQQVFIRLDLINSYIDQMVYHEGMPINGNNLAMMLSVDSPYKYNQGSNKEKIDIKAPSSSKQLENAQQLERIMSKLKDDITVVLNNGEKSEMAVIRKRVFIHLELLYNFIDLVVNFKYMMNKGDLTFEEGISVMKKTTSETLFRIREDVFKAYMMLESKDRHTMARGGGEMIRIFSSLYIIERKLHSAYGKIHHALIKRNRSKSNKAFSFLPILKNHRRICKD</sequence>
<feature type="coiled-coil region" evidence="1">
    <location>
        <begin position="146"/>
        <end position="173"/>
    </location>
</feature>
<keyword evidence="1" id="KW-0175">Coiled coil</keyword>